<dbReference type="Proteomes" id="UP000006271">
    <property type="component" value="Unassembled WGS sequence"/>
</dbReference>
<dbReference type="EMBL" id="AGZQ01000019">
    <property type="protein sequence ID" value="EKN09066.1"/>
    <property type="molecule type" value="Genomic_DNA"/>
</dbReference>
<dbReference type="HOGENOM" id="CLU_3138771_0_0_10"/>
<dbReference type="AlphaFoldDB" id="K5ZCD7"/>
<evidence type="ECO:0000313" key="2">
    <source>
        <dbReference type="Proteomes" id="UP000006271"/>
    </source>
</evidence>
<gene>
    <name evidence="1" type="ORF">HMPREF1060_03076</name>
</gene>
<sequence>MECSLFHSKQSLIINIHSIGNFSKQASLNELSINKIFHLIYFTLNFLYA</sequence>
<accession>K5ZCD7</accession>
<comment type="caution">
    <text evidence="1">The sequence shown here is derived from an EMBL/GenBank/DDBJ whole genome shotgun (WGS) entry which is preliminary data.</text>
</comment>
<protein>
    <submittedName>
        <fullName evidence="1">Uncharacterized protein</fullName>
    </submittedName>
</protein>
<name>K5ZCD7_9BACT</name>
<organism evidence="1 2">
    <name type="scientific">Parabacteroides merdae CL03T12C32</name>
    <dbReference type="NCBI Taxonomy" id="999420"/>
    <lineage>
        <taxon>Bacteria</taxon>
        <taxon>Pseudomonadati</taxon>
        <taxon>Bacteroidota</taxon>
        <taxon>Bacteroidia</taxon>
        <taxon>Bacteroidales</taxon>
        <taxon>Tannerellaceae</taxon>
        <taxon>Parabacteroides</taxon>
    </lineage>
</organism>
<reference evidence="1 2" key="1">
    <citation type="submission" date="2012-02" db="EMBL/GenBank/DDBJ databases">
        <title>The Genome Sequence of Parabacteroides merdae CL03T12C32.</title>
        <authorList>
            <consortium name="The Broad Institute Genome Sequencing Platform"/>
            <person name="Earl A."/>
            <person name="Ward D."/>
            <person name="Feldgarden M."/>
            <person name="Gevers D."/>
            <person name="Zitomersky N.L."/>
            <person name="Coyne M.J."/>
            <person name="Comstock L.E."/>
            <person name="Young S.K."/>
            <person name="Zeng Q."/>
            <person name="Gargeya S."/>
            <person name="Fitzgerald M."/>
            <person name="Haas B."/>
            <person name="Abouelleil A."/>
            <person name="Alvarado L."/>
            <person name="Arachchi H.M."/>
            <person name="Berlin A."/>
            <person name="Chapman S.B."/>
            <person name="Gearin G."/>
            <person name="Goldberg J."/>
            <person name="Griggs A."/>
            <person name="Gujja S."/>
            <person name="Hansen M."/>
            <person name="Heiman D."/>
            <person name="Howarth C."/>
            <person name="Larimer J."/>
            <person name="Lui A."/>
            <person name="MacDonald P.J.P."/>
            <person name="McCowen C."/>
            <person name="Montmayeur A."/>
            <person name="Murphy C."/>
            <person name="Neiman D."/>
            <person name="Pearson M."/>
            <person name="Priest M."/>
            <person name="Roberts A."/>
            <person name="Saif S."/>
            <person name="Shea T."/>
            <person name="Sisk P."/>
            <person name="Stolte C."/>
            <person name="Sykes S."/>
            <person name="Wortman J."/>
            <person name="Nusbaum C."/>
            <person name="Birren B."/>
        </authorList>
    </citation>
    <scope>NUCLEOTIDE SEQUENCE [LARGE SCALE GENOMIC DNA]</scope>
    <source>
        <strain evidence="1 2">CL03T12C32</strain>
    </source>
</reference>
<evidence type="ECO:0000313" key="1">
    <source>
        <dbReference type="EMBL" id="EKN09066.1"/>
    </source>
</evidence>
<proteinExistence type="predicted"/>